<evidence type="ECO:0000313" key="6">
    <source>
        <dbReference type="Proteomes" id="UP000719412"/>
    </source>
</evidence>
<accession>A0A8J6HRM0</accession>
<dbReference type="Pfam" id="PF00188">
    <property type="entry name" value="CAP"/>
    <property type="match status" value="1"/>
</dbReference>
<comment type="subcellular location">
    <subcellularLocation>
        <location evidence="1">Secreted</location>
    </subcellularLocation>
</comment>
<sequence>MFLSKINECRFLLVVIIEMVLIGSCWSCGGRTIIHTGITDYDKKLLLDTHNKIRQVVAMGAVAGQPPAANMMELTWSDDLAREAQKWAMSCSPYIHDPSRHFHDSYVGQNLATKWTTRAPTTFYDMNPDWITDALSKWFAEYVDYSFSGYGYGNAETGHYTQVMHLFDCPIVEKSSLWSLIMEET</sequence>
<evidence type="ECO:0000256" key="2">
    <source>
        <dbReference type="ARBA" id="ARBA00022525"/>
    </source>
</evidence>
<dbReference type="GO" id="GO:0005576">
    <property type="term" value="C:extracellular region"/>
    <property type="evidence" value="ECO:0007669"/>
    <property type="project" value="UniProtKB-SubCell"/>
</dbReference>
<dbReference type="SMART" id="SM00198">
    <property type="entry name" value="SCP"/>
    <property type="match status" value="1"/>
</dbReference>
<dbReference type="InterPro" id="IPR001283">
    <property type="entry name" value="CRISP-related"/>
</dbReference>
<gene>
    <name evidence="5" type="ORF">GEV33_004403</name>
</gene>
<dbReference type="EMBL" id="JABDTM020017776">
    <property type="protein sequence ID" value="KAH0818388.1"/>
    <property type="molecule type" value="Genomic_DNA"/>
</dbReference>
<dbReference type="CDD" id="cd05380">
    <property type="entry name" value="CAP_euk"/>
    <property type="match status" value="1"/>
</dbReference>
<dbReference type="AlphaFoldDB" id="A0A8J6HRM0"/>
<keyword evidence="3" id="KW-0472">Membrane</keyword>
<proteinExistence type="predicted"/>
<keyword evidence="2" id="KW-0964">Secreted</keyword>
<reference evidence="5" key="1">
    <citation type="journal article" date="2020" name="J Insects Food Feed">
        <title>The yellow mealworm (Tenebrio molitor) genome: a resource for the emerging insects as food and feed industry.</title>
        <authorList>
            <person name="Eriksson T."/>
            <person name="Andere A."/>
            <person name="Kelstrup H."/>
            <person name="Emery V."/>
            <person name="Picard C."/>
        </authorList>
    </citation>
    <scope>NUCLEOTIDE SEQUENCE</scope>
    <source>
        <strain evidence="5">Stoneville</strain>
        <tissue evidence="5">Whole head</tissue>
    </source>
</reference>
<evidence type="ECO:0000313" key="5">
    <source>
        <dbReference type="EMBL" id="KAH0818388.1"/>
    </source>
</evidence>
<keyword evidence="3" id="KW-1133">Transmembrane helix</keyword>
<dbReference type="Proteomes" id="UP000719412">
    <property type="component" value="Unassembled WGS sequence"/>
</dbReference>
<dbReference type="InterPro" id="IPR014044">
    <property type="entry name" value="CAP_dom"/>
</dbReference>
<dbReference type="InterPro" id="IPR035940">
    <property type="entry name" value="CAP_sf"/>
</dbReference>
<dbReference type="PANTHER" id="PTHR10334">
    <property type="entry name" value="CYSTEINE-RICH SECRETORY PROTEIN-RELATED"/>
    <property type="match status" value="1"/>
</dbReference>
<reference evidence="5" key="2">
    <citation type="submission" date="2021-08" db="EMBL/GenBank/DDBJ databases">
        <authorList>
            <person name="Eriksson T."/>
        </authorList>
    </citation>
    <scope>NUCLEOTIDE SEQUENCE</scope>
    <source>
        <strain evidence="5">Stoneville</strain>
        <tissue evidence="5">Whole head</tissue>
    </source>
</reference>
<feature type="domain" description="SCP" evidence="4">
    <location>
        <begin position="41"/>
        <end position="183"/>
    </location>
</feature>
<comment type="caution">
    <text evidence="5">The sequence shown here is derived from an EMBL/GenBank/DDBJ whole genome shotgun (WGS) entry which is preliminary data.</text>
</comment>
<dbReference type="Gene3D" id="3.40.33.10">
    <property type="entry name" value="CAP"/>
    <property type="match status" value="1"/>
</dbReference>
<evidence type="ECO:0000259" key="4">
    <source>
        <dbReference type="SMART" id="SM00198"/>
    </source>
</evidence>
<evidence type="ECO:0000256" key="3">
    <source>
        <dbReference type="SAM" id="Phobius"/>
    </source>
</evidence>
<feature type="transmembrane region" description="Helical" evidence="3">
    <location>
        <begin position="12"/>
        <end position="34"/>
    </location>
</feature>
<keyword evidence="3" id="KW-0812">Transmembrane</keyword>
<protein>
    <recommendedName>
        <fullName evidence="4">SCP domain-containing protein</fullName>
    </recommendedName>
</protein>
<keyword evidence="6" id="KW-1185">Reference proteome</keyword>
<organism evidence="5 6">
    <name type="scientific">Tenebrio molitor</name>
    <name type="common">Yellow mealworm beetle</name>
    <dbReference type="NCBI Taxonomy" id="7067"/>
    <lineage>
        <taxon>Eukaryota</taxon>
        <taxon>Metazoa</taxon>
        <taxon>Ecdysozoa</taxon>
        <taxon>Arthropoda</taxon>
        <taxon>Hexapoda</taxon>
        <taxon>Insecta</taxon>
        <taxon>Pterygota</taxon>
        <taxon>Neoptera</taxon>
        <taxon>Endopterygota</taxon>
        <taxon>Coleoptera</taxon>
        <taxon>Polyphaga</taxon>
        <taxon>Cucujiformia</taxon>
        <taxon>Tenebrionidae</taxon>
        <taxon>Tenebrio</taxon>
    </lineage>
</organism>
<dbReference type="SUPFAM" id="SSF55797">
    <property type="entry name" value="PR-1-like"/>
    <property type="match status" value="1"/>
</dbReference>
<evidence type="ECO:0000256" key="1">
    <source>
        <dbReference type="ARBA" id="ARBA00004613"/>
    </source>
</evidence>
<name>A0A8J6HRM0_TENMO</name>